<comment type="caution">
    <text evidence="2">The sequence shown here is derived from an EMBL/GenBank/DDBJ whole genome shotgun (WGS) entry which is preliminary data.</text>
</comment>
<dbReference type="AlphaFoldDB" id="A0A9W9WRQ8"/>
<accession>A0A9W9WRQ8</accession>
<feature type="region of interest" description="Disordered" evidence="1">
    <location>
        <begin position="1"/>
        <end position="84"/>
    </location>
</feature>
<reference evidence="2" key="1">
    <citation type="submission" date="2022-12" db="EMBL/GenBank/DDBJ databases">
        <authorList>
            <person name="Petersen C."/>
        </authorList>
    </citation>
    <scope>NUCLEOTIDE SEQUENCE</scope>
    <source>
        <strain evidence="2">IBT 17660</strain>
    </source>
</reference>
<organism evidence="2 3">
    <name type="scientific">Penicillium desertorum</name>
    <dbReference type="NCBI Taxonomy" id="1303715"/>
    <lineage>
        <taxon>Eukaryota</taxon>
        <taxon>Fungi</taxon>
        <taxon>Dikarya</taxon>
        <taxon>Ascomycota</taxon>
        <taxon>Pezizomycotina</taxon>
        <taxon>Eurotiomycetes</taxon>
        <taxon>Eurotiomycetidae</taxon>
        <taxon>Eurotiales</taxon>
        <taxon>Aspergillaceae</taxon>
        <taxon>Penicillium</taxon>
    </lineage>
</organism>
<gene>
    <name evidence="2" type="ORF">N7530_006395</name>
</gene>
<evidence type="ECO:0000313" key="3">
    <source>
        <dbReference type="Proteomes" id="UP001147760"/>
    </source>
</evidence>
<feature type="compositionally biased region" description="Polar residues" evidence="1">
    <location>
        <begin position="61"/>
        <end position="84"/>
    </location>
</feature>
<feature type="compositionally biased region" description="Polar residues" evidence="1">
    <location>
        <begin position="26"/>
        <end position="42"/>
    </location>
</feature>
<evidence type="ECO:0000256" key="1">
    <source>
        <dbReference type="SAM" id="MobiDB-lite"/>
    </source>
</evidence>
<protein>
    <submittedName>
        <fullName evidence="2">Uncharacterized protein</fullName>
    </submittedName>
</protein>
<name>A0A9W9WRQ8_9EURO</name>
<evidence type="ECO:0000313" key="2">
    <source>
        <dbReference type="EMBL" id="KAJ5472394.1"/>
    </source>
</evidence>
<dbReference type="EMBL" id="JAPWDO010000004">
    <property type="protein sequence ID" value="KAJ5472394.1"/>
    <property type="molecule type" value="Genomic_DNA"/>
</dbReference>
<dbReference type="OrthoDB" id="4366941at2759"/>
<feature type="compositionally biased region" description="Low complexity" evidence="1">
    <location>
        <begin position="1"/>
        <end position="25"/>
    </location>
</feature>
<reference evidence="2" key="2">
    <citation type="journal article" date="2023" name="IMA Fungus">
        <title>Comparative genomic study of the Penicillium genus elucidates a diverse pangenome and 15 lateral gene transfer events.</title>
        <authorList>
            <person name="Petersen C."/>
            <person name="Sorensen T."/>
            <person name="Nielsen M.R."/>
            <person name="Sondergaard T.E."/>
            <person name="Sorensen J.L."/>
            <person name="Fitzpatrick D.A."/>
            <person name="Frisvad J.C."/>
            <person name="Nielsen K.L."/>
        </authorList>
    </citation>
    <scope>NUCLEOTIDE SEQUENCE</scope>
    <source>
        <strain evidence="2">IBT 17660</strain>
    </source>
</reference>
<keyword evidence="3" id="KW-1185">Reference proteome</keyword>
<sequence>MDSSNQSSPQQATTQTSTPNTGTSNAAVASSSTPLTSSNYTYPEQKLRHDNSNSDDEEFQRNTNYMGGWIQNLNHPDQFSLSKS</sequence>
<dbReference type="Proteomes" id="UP001147760">
    <property type="component" value="Unassembled WGS sequence"/>
</dbReference>
<proteinExistence type="predicted"/>